<comment type="caution">
    <text evidence="3">The sequence shown here is derived from an EMBL/GenBank/DDBJ whole genome shotgun (WGS) entry which is preliminary data.</text>
</comment>
<keyword evidence="4" id="KW-1185">Reference proteome</keyword>
<feature type="active site" evidence="1">
    <location>
        <position position="324"/>
    </location>
</feature>
<name>A0A4R7NYT4_9GAMM</name>
<dbReference type="OrthoDB" id="9800754at2"/>
<evidence type="ECO:0000313" key="4">
    <source>
        <dbReference type="Proteomes" id="UP000295341"/>
    </source>
</evidence>
<evidence type="ECO:0000259" key="2">
    <source>
        <dbReference type="Pfam" id="PF00561"/>
    </source>
</evidence>
<organism evidence="3 4">
    <name type="scientific">Panacagrimonas perspica</name>
    <dbReference type="NCBI Taxonomy" id="381431"/>
    <lineage>
        <taxon>Bacteria</taxon>
        <taxon>Pseudomonadati</taxon>
        <taxon>Pseudomonadota</taxon>
        <taxon>Gammaproteobacteria</taxon>
        <taxon>Nevskiales</taxon>
        <taxon>Nevskiaceae</taxon>
        <taxon>Panacagrimonas</taxon>
    </lineage>
</organism>
<dbReference type="AlphaFoldDB" id="A0A4R7NYT4"/>
<dbReference type="EMBL" id="SOBT01000010">
    <property type="protein sequence ID" value="TDU26504.1"/>
    <property type="molecule type" value="Genomic_DNA"/>
</dbReference>
<reference evidence="3 4" key="1">
    <citation type="submission" date="2019-03" db="EMBL/GenBank/DDBJ databases">
        <title>Genomic Encyclopedia of Type Strains, Phase IV (KMG-IV): sequencing the most valuable type-strain genomes for metagenomic binning, comparative biology and taxonomic classification.</title>
        <authorList>
            <person name="Goeker M."/>
        </authorList>
    </citation>
    <scope>NUCLEOTIDE SEQUENCE [LARGE SCALE GENOMIC DNA]</scope>
    <source>
        <strain evidence="3 4">DSM 26377</strain>
    </source>
</reference>
<dbReference type="PIRSF" id="PIRSF000443">
    <property type="entry name" value="Homoser_Ac_trans"/>
    <property type="match status" value="1"/>
</dbReference>
<dbReference type="InterPro" id="IPR029058">
    <property type="entry name" value="AB_hydrolase_fold"/>
</dbReference>
<dbReference type="RefSeq" id="WP_133883107.1">
    <property type="nucleotide sequence ID" value="NZ_MWIN01000019.1"/>
</dbReference>
<feature type="domain" description="AB hydrolase-1" evidence="2">
    <location>
        <begin position="69"/>
        <end position="327"/>
    </location>
</feature>
<dbReference type="SUPFAM" id="SSF53474">
    <property type="entry name" value="alpha/beta-Hydrolases"/>
    <property type="match status" value="1"/>
</dbReference>
<dbReference type="Gene3D" id="3.40.50.1820">
    <property type="entry name" value="alpha/beta hydrolase"/>
    <property type="match status" value="1"/>
</dbReference>
<protein>
    <submittedName>
        <fullName evidence="3">Homoserine O-acetyltransferase</fullName>
    </submittedName>
</protein>
<dbReference type="NCBIfam" id="NF005757">
    <property type="entry name" value="PRK07581.1"/>
    <property type="match status" value="1"/>
</dbReference>
<proteinExistence type="predicted"/>
<dbReference type="PANTHER" id="PTHR32268:SF15">
    <property type="entry name" value="HOMOSERINE ACETYLTRANSFERASE FAMILY PROTEIN (AFU_ORTHOLOGUE AFUA_1G15350)"/>
    <property type="match status" value="1"/>
</dbReference>
<dbReference type="GO" id="GO:0016747">
    <property type="term" value="F:acyltransferase activity, transferring groups other than amino-acyl groups"/>
    <property type="evidence" value="ECO:0007669"/>
    <property type="project" value="InterPro"/>
</dbReference>
<evidence type="ECO:0000313" key="3">
    <source>
        <dbReference type="EMBL" id="TDU26504.1"/>
    </source>
</evidence>
<dbReference type="InterPro" id="IPR000073">
    <property type="entry name" value="AB_hydrolase_1"/>
</dbReference>
<sequence length="348" mass="38058">MSVASYYSQEAHGPFFTKPLGNFELESGVTLRNATIAYSTFGTLSPAKDNAILFPSWYSGTSKIIEQAYIGQGRALDPDKYFIVVANQLGNGLSSSPHNMPSPLNGASFPEVMIGDDVRAQHQLLTEHLGIEELQLVLGGSMGAQQTYEWAVRFPKMVKRAAPIAGTAKGTAHNQLLVQTFREAITSDPRWDEGCYSDAAAVQRGLRRHARVFAASGFSPRLFSEEGWRAIGFSSTEDFLTNFVEGYFLPMDPNNLLLMLNKWAKGDVTRGAGGTLQSVLSKITARVTTIAIQEDGFFPLADIQAEQKMTPNSELVTISSPWGHLALFGIDPEYNSKIDATLKRLLLA</sequence>
<dbReference type="Proteomes" id="UP000295341">
    <property type="component" value="Unassembled WGS sequence"/>
</dbReference>
<accession>A0A4R7NYT4</accession>
<feature type="active site" evidence="1">
    <location>
        <position position="295"/>
    </location>
</feature>
<dbReference type="PANTHER" id="PTHR32268">
    <property type="entry name" value="HOMOSERINE O-ACETYLTRANSFERASE"/>
    <property type="match status" value="1"/>
</dbReference>
<evidence type="ECO:0000256" key="1">
    <source>
        <dbReference type="PIRSR" id="PIRSR000443-1"/>
    </source>
</evidence>
<dbReference type="Pfam" id="PF00561">
    <property type="entry name" value="Abhydrolase_1"/>
    <property type="match status" value="1"/>
</dbReference>
<feature type="active site" description="Nucleophile" evidence="1">
    <location>
        <position position="141"/>
    </location>
</feature>
<gene>
    <name evidence="3" type="ORF">DFR24_3530</name>
</gene>
<dbReference type="InterPro" id="IPR008220">
    <property type="entry name" value="HAT_MetX-like"/>
</dbReference>
<keyword evidence="3" id="KW-0808">Transferase</keyword>